<keyword evidence="1" id="KW-0472">Membrane</keyword>
<feature type="transmembrane region" description="Helical" evidence="1">
    <location>
        <begin position="20"/>
        <end position="43"/>
    </location>
</feature>
<organism evidence="2">
    <name type="scientific">viral metagenome</name>
    <dbReference type="NCBI Taxonomy" id="1070528"/>
    <lineage>
        <taxon>unclassified sequences</taxon>
        <taxon>metagenomes</taxon>
        <taxon>organismal metagenomes</taxon>
    </lineage>
</organism>
<name>A0A6C0CGW1_9ZZZZ</name>
<dbReference type="AlphaFoldDB" id="A0A6C0CGW1"/>
<accession>A0A6C0CGW1</accession>
<sequence>MDRSLRKPPECKKEGISPAAFITTIVFMILLAILVIIIMILYFRKGANLIDPSKCPAAISGLVATPDTTINTVATNCGSQADCTYTVNSLEQAALLCSSLSGSKCAAFTLKQINNSNTYTMTISSATGKSALVGSDTYVPVA</sequence>
<keyword evidence="1" id="KW-1133">Transmembrane helix</keyword>
<reference evidence="2" key="1">
    <citation type="journal article" date="2020" name="Nature">
        <title>Giant virus diversity and host interactions through global metagenomics.</title>
        <authorList>
            <person name="Schulz F."/>
            <person name="Roux S."/>
            <person name="Paez-Espino D."/>
            <person name="Jungbluth S."/>
            <person name="Walsh D.A."/>
            <person name="Denef V.J."/>
            <person name="McMahon K.D."/>
            <person name="Konstantinidis K.T."/>
            <person name="Eloe-Fadrosh E.A."/>
            <person name="Kyrpides N.C."/>
            <person name="Woyke T."/>
        </authorList>
    </citation>
    <scope>NUCLEOTIDE SEQUENCE</scope>
    <source>
        <strain evidence="2">GVMAG-M-3300021079-18</strain>
    </source>
</reference>
<proteinExistence type="predicted"/>
<protein>
    <submittedName>
        <fullName evidence="2">Uncharacterized protein</fullName>
    </submittedName>
</protein>
<evidence type="ECO:0000313" key="2">
    <source>
        <dbReference type="EMBL" id="QHT03402.1"/>
    </source>
</evidence>
<dbReference type="EMBL" id="MN739411">
    <property type="protein sequence ID" value="QHT03402.1"/>
    <property type="molecule type" value="Genomic_DNA"/>
</dbReference>
<keyword evidence="1" id="KW-0812">Transmembrane</keyword>
<evidence type="ECO:0000256" key="1">
    <source>
        <dbReference type="SAM" id="Phobius"/>
    </source>
</evidence>